<dbReference type="GO" id="GO:0006826">
    <property type="term" value="P:iron ion transport"/>
    <property type="evidence" value="ECO:0007669"/>
    <property type="project" value="UniProtKB-KW"/>
</dbReference>
<keyword evidence="8 12" id="KW-0798">TonB box</keyword>
<dbReference type="InterPro" id="IPR039426">
    <property type="entry name" value="TonB-dep_rcpt-like"/>
</dbReference>
<evidence type="ECO:0000256" key="1">
    <source>
        <dbReference type="ARBA" id="ARBA00004571"/>
    </source>
</evidence>
<dbReference type="SUPFAM" id="SSF56935">
    <property type="entry name" value="Porins"/>
    <property type="match status" value="1"/>
</dbReference>
<keyword evidence="10 11" id="KW-0998">Cell outer membrane</keyword>
<evidence type="ECO:0000313" key="15">
    <source>
        <dbReference type="EMBL" id="NIJ66230.1"/>
    </source>
</evidence>
<dbReference type="PANTHER" id="PTHR32552">
    <property type="entry name" value="FERRICHROME IRON RECEPTOR-RELATED"/>
    <property type="match status" value="1"/>
</dbReference>
<dbReference type="PANTHER" id="PTHR32552:SF81">
    <property type="entry name" value="TONB-DEPENDENT OUTER MEMBRANE RECEPTOR"/>
    <property type="match status" value="1"/>
</dbReference>
<evidence type="ECO:0000256" key="4">
    <source>
        <dbReference type="ARBA" id="ARBA00022496"/>
    </source>
</evidence>
<keyword evidence="9 11" id="KW-0472">Membrane</keyword>
<proteinExistence type="inferred from homology"/>
<dbReference type="PROSITE" id="PS52016">
    <property type="entry name" value="TONB_DEPENDENT_REC_3"/>
    <property type="match status" value="1"/>
</dbReference>
<comment type="similarity">
    <text evidence="11 12">Belongs to the TonB-dependent receptor family.</text>
</comment>
<dbReference type="InterPro" id="IPR000531">
    <property type="entry name" value="Beta-barrel_TonB"/>
</dbReference>
<comment type="caution">
    <text evidence="15">The sequence shown here is derived from an EMBL/GenBank/DDBJ whole genome shotgun (WGS) entry which is preliminary data.</text>
</comment>
<evidence type="ECO:0000256" key="6">
    <source>
        <dbReference type="ARBA" id="ARBA00023004"/>
    </source>
</evidence>
<keyword evidence="5 11" id="KW-0812">Transmembrane</keyword>
<dbReference type="Pfam" id="PF07715">
    <property type="entry name" value="Plug"/>
    <property type="match status" value="1"/>
</dbReference>
<dbReference type="GO" id="GO:0009279">
    <property type="term" value="C:cell outer membrane"/>
    <property type="evidence" value="ECO:0007669"/>
    <property type="project" value="UniProtKB-SubCell"/>
</dbReference>
<evidence type="ECO:0000313" key="16">
    <source>
        <dbReference type="Proteomes" id="UP000564677"/>
    </source>
</evidence>
<evidence type="ECO:0000256" key="12">
    <source>
        <dbReference type="RuleBase" id="RU003357"/>
    </source>
</evidence>
<keyword evidence="3 11" id="KW-1134">Transmembrane beta strand</keyword>
<feature type="domain" description="Secretin/TonB short N-terminal" evidence="14">
    <location>
        <begin position="33"/>
        <end position="84"/>
    </location>
</feature>
<evidence type="ECO:0000259" key="14">
    <source>
        <dbReference type="SMART" id="SM00965"/>
    </source>
</evidence>
<evidence type="ECO:0000256" key="8">
    <source>
        <dbReference type="ARBA" id="ARBA00023077"/>
    </source>
</evidence>
<evidence type="ECO:0000256" key="13">
    <source>
        <dbReference type="SAM" id="MobiDB-lite"/>
    </source>
</evidence>
<name>A0A7X5V1M8_9SPHN</name>
<evidence type="ECO:0000256" key="2">
    <source>
        <dbReference type="ARBA" id="ARBA00022448"/>
    </source>
</evidence>
<dbReference type="InterPro" id="IPR012910">
    <property type="entry name" value="Plug_dom"/>
</dbReference>
<dbReference type="Proteomes" id="UP000564677">
    <property type="component" value="Unassembled WGS sequence"/>
</dbReference>
<dbReference type="Pfam" id="PF00593">
    <property type="entry name" value="TonB_dep_Rec_b-barrel"/>
    <property type="match status" value="2"/>
</dbReference>
<keyword evidence="7" id="KW-0406">Ion transport</keyword>
<comment type="subcellular location">
    <subcellularLocation>
        <location evidence="1 11">Cell outer membrane</location>
        <topology evidence="1 11">Multi-pass membrane protein</topology>
    </subcellularLocation>
</comment>
<sequence length="1090" mass="119444">MTAPAASAQRRSFDVSAQAAETGIVALGHQADIQIIAARKYTSGKRTASVHGEMTIDQALGALLEGTGLVARQTGAKTYVVLPAAGAVTPTSSAPPAPVRPVQVSGTSEAPGAAQDDGPTEIIVTAQKREESIRDVPIAVSAFSAQALDDRKIEGGSELLRAIPNVTFSKSNFSMYNFSIRGIGTKAISASSDPAVAVSFNNTPLVRNRLFESEFFDLARVEVLRGPQGTLYGRNATAGVVNVIPALPDAHFGAEVKAEVGNYGTMRLNGMINVPLGDTLGIRVAGAWTSREGFDYNSFTKRDVNGRNLWSTRGTVQWIPSDRFRANLIWQHFDEDDNRARTGKQLCTTDPGPAKVGNVTITNPSLRGKLSQGCLPGSLYDDAAYGVPNGRSLVYLKVPSDILLGFQPNPARPDRRGGPRVNVLKDADPFAGVTQSRNLREISTSYDPVFRATNDVYQLNLEFVPAEGLKLVSQTAYARDRYYSSQDYNRFVSNPIFNDSSQLLLDVLGRTMDTSELPTPGGIYCDPQLGCSDRMVSVDISRSRNRQWSQEFRLQSSFSGPLNFNLGLNYLDFKSKDDYYVFNNMFTLIADWYYSRGGTTLKPAVAPCGLGFEARECPYVDRNPLGSLDNQGHNYFLSQNGVRIKSKAAFGELYWNATDNLKLTVGLRYTQDEKVSTQIPSQLLLGGGTGTPFPGDTTGGRVNSGYPALPDIHQKWGKFTGRAVIDWKPTLSFTDDTLLYLSAARGYKGGGVNPPRVDFNPAIVQYQFLPQTFRPEYVNAFEIGTKNAFAGRKLTLNATAFLYDYKDYQISQIVDRIAYNENFGATSMGLELEAAWRPSRAFRIDGNFGLLKTRLKKGSESIDVMNRTQGDPDWVVLRPWLQVPSNCIAPRALVEKVLPSGNEIALAALCPGATRIGTYNPAVDSKFKLYNTYGFTYDPFAPYNASTVGLNIAQGGSGAPNGGRGFAADLTGNELPNAPRWTANVGAQYTFFLDGGDWELTLRGDYYRQSKSYARVYNTAYDRLRAWDNVNAALTLSRPKSDITFQLYVKNLFNNTPITDFFTNADDTGLTTNVFTLDPRIVGFNIMKRF</sequence>
<dbReference type="Gene3D" id="3.55.50.30">
    <property type="match status" value="1"/>
</dbReference>
<feature type="region of interest" description="Disordered" evidence="13">
    <location>
        <begin position="90"/>
        <end position="119"/>
    </location>
</feature>
<dbReference type="Pfam" id="PF07660">
    <property type="entry name" value="STN"/>
    <property type="match status" value="1"/>
</dbReference>
<keyword evidence="4" id="KW-0410">Iron transport</keyword>
<evidence type="ECO:0000256" key="11">
    <source>
        <dbReference type="PROSITE-ProRule" id="PRU01360"/>
    </source>
</evidence>
<evidence type="ECO:0000256" key="9">
    <source>
        <dbReference type="ARBA" id="ARBA00023136"/>
    </source>
</evidence>
<protein>
    <submittedName>
        <fullName evidence="15">Outer membrane receptor protein involved in Fe transport</fullName>
    </submittedName>
</protein>
<gene>
    <name evidence="15" type="ORF">FHR20_003203</name>
</gene>
<keyword evidence="2 11" id="KW-0813">Transport</keyword>
<dbReference type="InterPro" id="IPR036942">
    <property type="entry name" value="Beta-barrel_TonB_sf"/>
</dbReference>
<keyword evidence="6" id="KW-0408">Iron</keyword>
<dbReference type="Gene3D" id="2.40.170.20">
    <property type="entry name" value="TonB-dependent receptor, beta-barrel domain"/>
    <property type="match status" value="3"/>
</dbReference>
<accession>A0A7X5V1M8</accession>
<evidence type="ECO:0000256" key="7">
    <source>
        <dbReference type="ARBA" id="ARBA00023065"/>
    </source>
</evidence>
<evidence type="ECO:0000256" key="5">
    <source>
        <dbReference type="ARBA" id="ARBA00022692"/>
    </source>
</evidence>
<reference evidence="15 16" key="1">
    <citation type="submission" date="2020-03" db="EMBL/GenBank/DDBJ databases">
        <title>Genomic Encyclopedia of Type Strains, Phase IV (KMG-IV): sequencing the most valuable type-strain genomes for metagenomic binning, comparative biology and taxonomic classification.</title>
        <authorList>
            <person name="Goeker M."/>
        </authorList>
    </citation>
    <scope>NUCLEOTIDE SEQUENCE [LARGE SCALE GENOMIC DNA]</scope>
    <source>
        <strain evidence="15 16">DSM 4733</strain>
    </source>
</reference>
<evidence type="ECO:0000256" key="10">
    <source>
        <dbReference type="ARBA" id="ARBA00023237"/>
    </source>
</evidence>
<dbReference type="AlphaFoldDB" id="A0A7X5V1M8"/>
<dbReference type="RefSeq" id="WP_167300602.1">
    <property type="nucleotide sequence ID" value="NZ_CP170557.1"/>
</dbReference>
<keyword evidence="15" id="KW-0675">Receptor</keyword>
<keyword evidence="16" id="KW-1185">Reference proteome</keyword>
<dbReference type="SMART" id="SM00965">
    <property type="entry name" value="STN"/>
    <property type="match status" value="1"/>
</dbReference>
<evidence type="ECO:0000256" key="3">
    <source>
        <dbReference type="ARBA" id="ARBA00022452"/>
    </source>
</evidence>
<organism evidence="15 16">
    <name type="scientific">Sphingomonas leidyi</name>
    <dbReference type="NCBI Taxonomy" id="68569"/>
    <lineage>
        <taxon>Bacteria</taxon>
        <taxon>Pseudomonadati</taxon>
        <taxon>Pseudomonadota</taxon>
        <taxon>Alphaproteobacteria</taxon>
        <taxon>Sphingomonadales</taxon>
        <taxon>Sphingomonadaceae</taxon>
        <taxon>Sphingomonas</taxon>
    </lineage>
</organism>
<dbReference type="InterPro" id="IPR011662">
    <property type="entry name" value="Secretin/TonB_short_N"/>
</dbReference>
<dbReference type="EMBL" id="JAASQV010000003">
    <property type="protein sequence ID" value="NIJ66230.1"/>
    <property type="molecule type" value="Genomic_DNA"/>
</dbReference>